<gene>
    <name evidence="1" type="ORF">RM780_25345</name>
</gene>
<protein>
    <submittedName>
        <fullName evidence="1">Uncharacterized protein</fullName>
    </submittedName>
</protein>
<evidence type="ECO:0000313" key="2">
    <source>
        <dbReference type="Proteomes" id="UP001183388"/>
    </source>
</evidence>
<name>A0ABU2LGH2_9ACTN</name>
<dbReference type="Proteomes" id="UP001183388">
    <property type="component" value="Unassembled WGS sequence"/>
</dbReference>
<accession>A0ABU2LGH2</accession>
<organism evidence="1 2">
    <name type="scientific">Streptomyces boetiae</name>
    <dbReference type="NCBI Taxonomy" id="3075541"/>
    <lineage>
        <taxon>Bacteria</taxon>
        <taxon>Bacillati</taxon>
        <taxon>Actinomycetota</taxon>
        <taxon>Actinomycetes</taxon>
        <taxon>Kitasatosporales</taxon>
        <taxon>Streptomycetaceae</taxon>
        <taxon>Streptomyces</taxon>
    </lineage>
</organism>
<dbReference type="RefSeq" id="WP_311633224.1">
    <property type="nucleotide sequence ID" value="NZ_JAVREN010000062.1"/>
</dbReference>
<proteinExistence type="predicted"/>
<reference evidence="2" key="1">
    <citation type="submission" date="2023-07" db="EMBL/GenBank/DDBJ databases">
        <title>30 novel species of actinomycetes from the DSMZ collection.</title>
        <authorList>
            <person name="Nouioui I."/>
        </authorList>
    </citation>
    <scope>NUCLEOTIDE SEQUENCE [LARGE SCALE GENOMIC DNA]</scope>
    <source>
        <strain evidence="2">DSM 44917</strain>
    </source>
</reference>
<dbReference type="EMBL" id="JAVREN010000062">
    <property type="protein sequence ID" value="MDT0310253.1"/>
    <property type="molecule type" value="Genomic_DNA"/>
</dbReference>
<keyword evidence="2" id="KW-1185">Reference proteome</keyword>
<evidence type="ECO:0000313" key="1">
    <source>
        <dbReference type="EMBL" id="MDT0310253.1"/>
    </source>
</evidence>
<sequence length="309" mass="33554">MSEDERPDAVEQLTTALRDFVGAEGVLARAQRTRERAEAVVIERVAQLREAAEAVHDPVLIAAVRHIYWQQRGIGSRALADAAGLTVNEMLQAIGPCPSGVLCAACGQDIPRTSRSWTSPGRYGPPLCSECESAKRDLQTRGYQVERLRANLIGAAPVEAAARDWYAAAALVLEYPPVAQGVSSGSERDRQEGVWTGWNNARAVKGRLDEQAPEAGAPFAVAAASAKKLLDAAWVVAGWDSARTRDVLDPITEDSAHLLLTRLRRALTAAVDVAKQRAQQVFQDDHVPSEDEIRALWDAPFVWWVGPGH</sequence>
<comment type="caution">
    <text evidence="1">The sequence shown here is derived from an EMBL/GenBank/DDBJ whole genome shotgun (WGS) entry which is preliminary data.</text>
</comment>